<accession>A0A8K0AG27</accession>
<keyword evidence="5 7" id="KW-0472">Membrane</keyword>
<dbReference type="GO" id="GO:0005794">
    <property type="term" value="C:Golgi apparatus"/>
    <property type="evidence" value="ECO:0007669"/>
    <property type="project" value="TreeGrafter"/>
</dbReference>
<dbReference type="GO" id="GO:0016020">
    <property type="term" value="C:membrane"/>
    <property type="evidence" value="ECO:0007669"/>
    <property type="project" value="UniProtKB-SubCell"/>
</dbReference>
<feature type="transmembrane region" description="Helical" evidence="7">
    <location>
        <begin position="236"/>
        <end position="261"/>
    </location>
</feature>
<dbReference type="Proteomes" id="UP000799049">
    <property type="component" value="Unassembled WGS sequence"/>
</dbReference>
<keyword evidence="4 7" id="KW-1133">Transmembrane helix</keyword>
<feature type="transmembrane region" description="Helical" evidence="7">
    <location>
        <begin position="12"/>
        <end position="32"/>
    </location>
</feature>
<feature type="domain" description="Palmitoyltransferase DHHC" evidence="8">
    <location>
        <begin position="158"/>
        <end position="267"/>
    </location>
</feature>
<dbReference type="PANTHER" id="PTHR22883">
    <property type="entry name" value="ZINC FINGER DHHC DOMAIN CONTAINING PROTEIN"/>
    <property type="match status" value="1"/>
</dbReference>
<reference evidence="9" key="1">
    <citation type="submission" date="2019-09" db="EMBL/GenBank/DDBJ databases">
        <title>The Mitochondrial Proteome of the Jakobid, Andalucia godoyi, a Protist With the Most Gene-Rich and Bacteria-Like Mitochondrial Genome.</title>
        <authorList>
            <person name="Gray M.W."/>
            <person name="Burger G."/>
            <person name="Derelle R."/>
            <person name="Klimes V."/>
            <person name="Leger M."/>
            <person name="Sarrasin M."/>
            <person name="Vlcek C."/>
            <person name="Roger A.J."/>
            <person name="Elias M."/>
            <person name="Lang B.F."/>
        </authorList>
    </citation>
    <scope>NUCLEOTIDE SEQUENCE</scope>
    <source>
        <strain evidence="9">And28</strain>
    </source>
</reference>
<dbReference type="PROSITE" id="PS50216">
    <property type="entry name" value="DHHC"/>
    <property type="match status" value="1"/>
</dbReference>
<name>A0A8K0AG27_ANDGO</name>
<comment type="caution">
    <text evidence="9">The sequence shown here is derived from an EMBL/GenBank/DDBJ whole genome shotgun (WGS) entry which is preliminary data.</text>
</comment>
<dbReference type="GO" id="GO:0006612">
    <property type="term" value="P:protein targeting to membrane"/>
    <property type="evidence" value="ECO:0007669"/>
    <property type="project" value="TreeGrafter"/>
</dbReference>
<comment type="similarity">
    <text evidence="7">Belongs to the DHHC palmitoyltransferase family.</text>
</comment>
<dbReference type="InterPro" id="IPR039859">
    <property type="entry name" value="PFA4/ZDH16/20/ERF2-like"/>
</dbReference>
<dbReference type="GO" id="GO:0019706">
    <property type="term" value="F:protein-cysteine S-palmitoyltransferase activity"/>
    <property type="evidence" value="ECO:0007669"/>
    <property type="project" value="UniProtKB-EC"/>
</dbReference>
<evidence type="ECO:0000256" key="4">
    <source>
        <dbReference type="ARBA" id="ARBA00022989"/>
    </source>
</evidence>
<evidence type="ECO:0000256" key="7">
    <source>
        <dbReference type="RuleBase" id="RU079119"/>
    </source>
</evidence>
<dbReference type="GO" id="GO:0005783">
    <property type="term" value="C:endoplasmic reticulum"/>
    <property type="evidence" value="ECO:0007669"/>
    <property type="project" value="TreeGrafter"/>
</dbReference>
<keyword evidence="2 7" id="KW-0808">Transferase</keyword>
<dbReference type="Pfam" id="PF01529">
    <property type="entry name" value="DHHC"/>
    <property type="match status" value="1"/>
</dbReference>
<dbReference type="InterPro" id="IPR001594">
    <property type="entry name" value="Palmitoyltrfase_DHHC"/>
</dbReference>
<protein>
    <recommendedName>
        <fullName evidence="7">Palmitoyltransferase</fullName>
        <ecNumber evidence="7">2.3.1.225</ecNumber>
    </recommendedName>
</protein>
<evidence type="ECO:0000256" key="5">
    <source>
        <dbReference type="ARBA" id="ARBA00023136"/>
    </source>
</evidence>
<feature type="transmembrane region" description="Helical" evidence="7">
    <location>
        <begin position="69"/>
        <end position="91"/>
    </location>
</feature>
<comment type="subcellular location">
    <subcellularLocation>
        <location evidence="1">Membrane</location>
        <topology evidence="1">Multi-pass membrane protein</topology>
    </subcellularLocation>
</comment>
<proteinExistence type="inferred from homology"/>
<organism evidence="9 10">
    <name type="scientific">Andalucia godoyi</name>
    <name type="common">Flagellate</name>
    <dbReference type="NCBI Taxonomy" id="505711"/>
    <lineage>
        <taxon>Eukaryota</taxon>
        <taxon>Discoba</taxon>
        <taxon>Jakobida</taxon>
        <taxon>Andalucina</taxon>
        <taxon>Andaluciidae</taxon>
        <taxon>Andalucia</taxon>
    </lineage>
</organism>
<keyword evidence="6 7" id="KW-0012">Acyltransferase</keyword>
<dbReference type="EMBL" id="VRVR01000050">
    <property type="protein sequence ID" value="KAF0852247.1"/>
    <property type="molecule type" value="Genomic_DNA"/>
</dbReference>
<evidence type="ECO:0000259" key="8">
    <source>
        <dbReference type="Pfam" id="PF01529"/>
    </source>
</evidence>
<dbReference type="AlphaFoldDB" id="A0A8K0AG27"/>
<evidence type="ECO:0000313" key="10">
    <source>
        <dbReference type="Proteomes" id="UP000799049"/>
    </source>
</evidence>
<sequence length="316" mass="35450">MKGVCRVLHRIVRASQWFTVASSLTIIIGLIFTSFTGVLPLFLECVSPLLAAFLRMFSFMTPTYEAILIHAFQLCIYAIATVFSCSILYHFSMTTFTDPGYVPFLYAPDVEAVVASSSARLDRLRAQLHREEVDAAHVHDEDHGSDTDTDSENDEALPSFCQKCDQFRPPHAHHCSLCGKCILRYDHHCPWIGQCIGWKNRKWFLSLLLSIVGGTTYSFLLAVAKIAVCGNPPKNNFFVIALVGCGSVSFVMLFFGGWHLWLASNGVSFLEYNLLARNHQRLNASARLSNLDVLFGTPSRLLWILPNTYPTMQTRS</sequence>
<comment type="domain">
    <text evidence="7">The DHHC domain is required for palmitoyltransferase activity.</text>
</comment>
<keyword evidence="3 7" id="KW-0812">Transmembrane</keyword>
<evidence type="ECO:0000256" key="3">
    <source>
        <dbReference type="ARBA" id="ARBA00022692"/>
    </source>
</evidence>
<comment type="catalytic activity">
    <reaction evidence="7">
        <text>L-cysteinyl-[protein] + hexadecanoyl-CoA = S-hexadecanoyl-L-cysteinyl-[protein] + CoA</text>
        <dbReference type="Rhea" id="RHEA:36683"/>
        <dbReference type="Rhea" id="RHEA-COMP:10131"/>
        <dbReference type="Rhea" id="RHEA-COMP:11032"/>
        <dbReference type="ChEBI" id="CHEBI:29950"/>
        <dbReference type="ChEBI" id="CHEBI:57287"/>
        <dbReference type="ChEBI" id="CHEBI:57379"/>
        <dbReference type="ChEBI" id="CHEBI:74151"/>
        <dbReference type="EC" id="2.3.1.225"/>
    </reaction>
</comment>
<gene>
    <name evidence="9" type="ORF">ANDGO_07988</name>
</gene>
<evidence type="ECO:0000256" key="6">
    <source>
        <dbReference type="ARBA" id="ARBA00023315"/>
    </source>
</evidence>
<dbReference type="OrthoDB" id="331948at2759"/>
<evidence type="ECO:0000256" key="2">
    <source>
        <dbReference type="ARBA" id="ARBA00022679"/>
    </source>
</evidence>
<feature type="transmembrane region" description="Helical" evidence="7">
    <location>
        <begin position="203"/>
        <end position="224"/>
    </location>
</feature>
<keyword evidence="10" id="KW-1185">Reference proteome</keyword>
<evidence type="ECO:0000313" key="9">
    <source>
        <dbReference type="EMBL" id="KAF0852247.1"/>
    </source>
</evidence>
<evidence type="ECO:0000256" key="1">
    <source>
        <dbReference type="ARBA" id="ARBA00004141"/>
    </source>
</evidence>
<dbReference type="EC" id="2.3.1.225" evidence="7"/>